<comment type="caution">
    <text evidence="3">The sequence shown here is derived from an EMBL/GenBank/DDBJ whole genome shotgun (WGS) entry which is preliminary data.</text>
</comment>
<keyword evidence="1" id="KW-0175">Coiled coil</keyword>
<dbReference type="OrthoDB" id="3744237at2759"/>
<feature type="region of interest" description="Disordered" evidence="2">
    <location>
        <begin position="38"/>
        <end position="59"/>
    </location>
</feature>
<keyword evidence="4" id="KW-1185">Reference proteome</keyword>
<feature type="coiled-coil region" evidence="1">
    <location>
        <begin position="59"/>
        <end position="86"/>
    </location>
</feature>
<evidence type="ECO:0000256" key="2">
    <source>
        <dbReference type="SAM" id="MobiDB-lite"/>
    </source>
</evidence>
<evidence type="ECO:0008006" key="5">
    <source>
        <dbReference type="Google" id="ProtNLM"/>
    </source>
</evidence>
<reference evidence="3" key="1">
    <citation type="submission" date="2022-10" db="EMBL/GenBank/DDBJ databases">
        <title>Tapping the CABI collections for fungal endophytes: first genome assemblies for Collariella, Neodidymelliopsis, Ascochyta clinopodiicola, Didymella pomorum, Didymosphaeria variabile, Neocosmospora piperis and Neocucurbitaria cava.</title>
        <authorList>
            <person name="Hill R."/>
        </authorList>
    </citation>
    <scope>NUCLEOTIDE SEQUENCE</scope>
    <source>
        <strain evidence="3">IMI 360193</strain>
    </source>
</reference>
<dbReference type="AlphaFoldDB" id="A0A9W8WYJ3"/>
<dbReference type="EMBL" id="JAPEUV010000049">
    <property type="protein sequence ID" value="KAJ4336387.1"/>
    <property type="molecule type" value="Genomic_DNA"/>
</dbReference>
<dbReference type="InterPro" id="IPR036770">
    <property type="entry name" value="Ankyrin_rpt-contain_sf"/>
</dbReference>
<name>A0A9W8WYJ3_9PLEO</name>
<dbReference type="SUPFAM" id="SSF48403">
    <property type="entry name" value="Ankyrin repeat"/>
    <property type="match status" value="1"/>
</dbReference>
<dbReference type="Gene3D" id="1.25.40.20">
    <property type="entry name" value="Ankyrin repeat-containing domain"/>
    <property type="match status" value="1"/>
</dbReference>
<evidence type="ECO:0000313" key="3">
    <source>
        <dbReference type="EMBL" id="KAJ4336387.1"/>
    </source>
</evidence>
<gene>
    <name evidence="3" type="ORF">N0V87_005403</name>
</gene>
<sequence>MATVSVVGIAGDVLQRNDSAADFTKDKHIQISITPVDDDDEISTAGKHSVDSLNSERSRQSIEGQVARLREEIAVANNVLELCIREAVTASTTLQKKRLQERTNAAHTAWAAKELMLSDLLTSMQDSDDSSTYSSSTTNIRKLSVKPYPTTKMHVRKSSQVPPEESASATAFMKQIGWVSPASLIQYLNSGIDVNGLGQFPGYPQHPITPLMAIIRSPFVTESTEIIELLLEQDADPCIRDSQGLSSFAHAIYARRKDIIRILVQTLLSYERSGSPTGNASLNLDTTWTGAKHLRWEAAEAIINNDMPTLTNFLSDASAHNTILHTACLPLAILFDNMPAVQALLAYGINPFKLFRRSPAHPSRPFTSPMSMAIYTQNLPMVQTMLFQDFETSERRGRIWYAQLFASMPSTYPDTEIMDFILDNVPLVEAFDRSIRCEDTVWIHRIVIRTVSLLLTPSDDQTGARNMAAEAFANLFDRAWNLKLCEKRRLAVEIVGMVERSTERDFTFIACGGTLGISPKMVDKLLIAAKGTE</sequence>
<evidence type="ECO:0000313" key="4">
    <source>
        <dbReference type="Proteomes" id="UP001140562"/>
    </source>
</evidence>
<organism evidence="3 4">
    <name type="scientific">Didymella glomerata</name>
    <dbReference type="NCBI Taxonomy" id="749621"/>
    <lineage>
        <taxon>Eukaryota</taxon>
        <taxon>Fungi</taxon>
        <taxon>Dikarya</taxon>
        <taxon>Ascomycota</taxon>
        <taxon>Pezizomycotina</taxon>
        <taxon>Dothideomycetes</taxon>
        <taxon>Pleosporomycetidae</taxon>
        <taxon>Pleosporales</taxon>
        <taxon>Pleosporineae</taxon>
        <taxon>Didymellaceae</taxon>
        <taxon>Didymella</taxon>
    </lineage>
</organism>
<accession>A0A9W8WYJ3</accession>
<evidence type="ECO:0000256" key="1">
    <source>
        <dbReference type="SAM" id="Coils"/>
    </source>
</evidence>
<feature type="compositionally biased region" description="Basic and acidic residues" evidence="2">
    <location>
        <begin position="48"/>
        <end position="59"/>
    </location>
</feature>
<dbReference type="Proteomes" id="UP001140562">
    <property type="component" value="Unassembled WGS sequence"/>
</dbReference>
<protein>
    <recommendedName>
        <fullName evidence="5">Ankyrin repeat protein</fullName>
    </recommendedName>
</protein>
<proteinExistence type="predicted"/>